<sequence length="114" mass="13010">MNVRNWLVGIIALMAIIGLGSYIFNNPAGLFRQIFIIGLVSAAIYLIYRVWMGKKPERSENRSFAKAARLSKKRNRKSHLASSQIRKKPLRKRSAAHLTVIEGKKSKKKDRAIF</sequence>
<dbReference type="InterPro" id="IPR048110">
    <property type="entry name" value="SA1362/YqhP-like"/>
</dbReference>
<feature type="compositionally biased region" description="Basic residues" evidence="1">
    <location>
        <begin position="69"/>
        <end position="95"/>
    </location>
</feature>
<keyword evidence="2" id="KW-0472">Membrane</keyword>
<feature type="transmembrane region" description="Helical" evidence="2">
    <location>
        <begin position="7"/>
        <end position="24"/>
    </location>
</feature>
<proteinExistence type="predicted"/>
<protein>
    <submittedName>
        <fullName evidence="3">Uncharacterized protein</fullName>
    </submittedName>
</protein>
<dbReference type="RefSeq" id="WP_213123801.1">
    <property type="nucleotide sequence ID" value="NZ_JAGYPG010000001.1"/>
</dbReference>
<evidence type="ECO:0000313" key="3">
    <source>
        <dbReference type="EMBL" id="MBS4194634.1"/>
    </source>
</evidence>
<evidence type="ECO:0000256" key="2">
    <source>
        <dbReference type="SAM" id="Phobius"/>
    </source>
</evidence>
<gene>
    <name evidence="3" type="ORF">KHA97_06045</name>
</gene>
<reference evidence="3 4" key="1">
    <citation type="submission" date="2021-05" db="EMBL/GenBank/DDBJ databases">
        <title>Novel Bacillus species.</title>
        <authorList>
            <person name="Liu G."/>
        </authorList>
    </citation>
    <scope>NUCLEOTIDE SEQUENCE [LARGE SCALE GENOMIC DNA]</scope>
    <source>
        <strain evidence="4">FJAT-49780</strain>
    </source>
</reference>
<feature type="transmembrane region" description="Helical" evidence="2">
    <location>
        <begin position="30"/>
        <end position="48"/>
    </location>
</feature>
<dbReference type="EMBL" id="JAGYPG010000001">
    <property type="protein sequence ID" value="MBS4194634.1"/>
    <property type="molecule type" value="Genomic_DNA"/>
</dbReference>
<accession>A0A942TDV0</accession>
<keyword evidence="4" id="KW-1185">Reference proteome</keyword>
<name>A0A942TDV0_9BACI</name>
<dbReference type="AlphaFoldDB" id="A0A942TDV0"/>
<evidence type="ECO:0000256" key="1">
    <source>
        <dbReference type="SAM" id="MobiDB-lite"/>
    </source>
</evidence>
<keyword evidence="2" id="KW-1133">Transmembrane helix</keyword>
<feature type="region of interest" description="Disordered" evidence="1">
    <location>
        <begin position="62"/>
        <end position="96"/>
    </location>
</feature>
<organism evidence="3 4">
    <name type="scientific">Lederbergia citri</name>
    <dbReference type="NCBI Taxonomy" id="2833580"/>
    <lineage>
        <taxon>Bacteria</taxon>
        <taxon>Bacillati</taxon>
        <taxon>Bacillota</taxon>
        <taxon>Bacilli</taxon>
        <taxon>Bacillales</taxon>
        <taxon>Bacillaceae</taxon>
        <taxon>Lederbergia</taxon>
    </lineage>
</organism>
<keyword evidence="2" id="KW-0812">Transmembrane</keyword>
<comment type="caution">
    <text evidence="3">The sequence shown here is derived from an EMBL/GenBank/DDBJ whole genome shotgun (WGS) entry which is preliminary data.</text>
</comment>
<dbReference type="Proteomes" id="UP000681414">
    <property type="component" value="Unassembled WGS sequence"/>
</dbReference>
<dbReference type="NCBIfam" id="NF041554">
    <property type="entry name" value="SA1362_fam"/>
    <property type="match status" value="1"/>
</dbReference>
<evidence type="ECO:0000313" key="4">
    <source>
        <dbReference type="Proteomes" id="UP000681414"/>
    </source>
</evidence>